<gene>
    <name evidence="1" type="ORF">NITGR_320002</name>
</gene>
<name>M1YY28_NITG3</name>
<evidence type="ECO:0000313" key="2">
    <source>
        <dbReference type="Proteomes" id="UP000011704"/>
    </source>
</evidence>
<protein>
    <submittedName>
        <fullName evidence="1">Uncharacterized protein</fullName>
    </submittedName>
</protein>
<dbReference type="RefSeq" id="WP_005008287.1">
    <property type="nucleotide sequence ID" value="NZ_HG422173.1"/>
</dbReference>
<dbReference type="Proteomes" id="UP000011704">
    <property type="component" value="Unassembled WGS sequence"/>
</dbReference>
<dbReference type="HOGENOM" id="CLU_2899568_0_0_0"/>
<reference evidence="1 2" key="1">
    <citation type="journal article" date="2013" name="Front. Microbiol.">
        <title>The genome of Nitrospina gracilis illuminates the metabolism and evolution of the major marine nitrite oxidizer.</title>
        <authorList>
            <person name="Luecker S."/>
            <person name="Nowka B."/>
            <person name="Rattei T."/>
            <person name="Spieck E."/>
            <person name="and Daims H."/>
        </authorList>
    </citation>
    <scope>NUCLEOTIDE SEQUENCE [LARGE SCALE GENOMIC DNA]</scope>
    <source>
        <strain evidence="1 2">3/211</strain>
    </source>
</reference>
<accession>M1YY28</accession>
<sequence>MKVGDKIKFDFAGKKKDAVVHKVHESTVYLKVDFDKDPGKIVKRKLSQIDGGKAKKEKKSKK</sequence>
<keyword evidence="2" id="KW-1185">Reference proteome</keyword>
<dbReference type="InParanoid" id="M1YY28"/>
<proteinExistence type="predicted"/>
<comment type="caution">
    <text evidence="1">The sequence shown here is derived from an EMBL/GenBank/DDBJ whole genome shotgun (WGS) entry which is preliminary data.</text>
</comment>
<dbReference type="EMBL" id="CAQJ01000036">
    <property type="protein sequence ID" value="CCQ90592.1"/>
    <property type="molecule type" value="Genomic_DNA"/>
</dbReference>
<dbReference type="AlphaFoldDB" id="M1YY28"/>
<organism evidence="1 2">
    <name type="scientific">Nitrospina gracilis (strain 3/211)</name>
    <dbReference type="NCBI Taxonomy" id="1266370"/>
    <lineage>
        <taxon>Bacteria</taxon>
        <taxon>Pseudomonadati</taxon>
        <taxon>Nitrospinota/Tectimicrobiota group</taxon>
        <taxon>Nitrospinota</taxon>
        <taxon>Nitrospinia</taxon>
        <taxon>Nitrospinales</taxon>
        <taxon>Nitrospinaceae</taxon>
        <taxon>Nitrospina</taxon>
    </lineage>
</organism>
<evidence type="ECO:0000313" key="1">
    <source>
        <dbReference type="EMBL" id="CCQ90592.1"/>
    </source>
</evidence>